<dbReference type="RefSeq" id="WP_123290033.1">
    <property type="nucleotide sequence ID" value="NZ_RJVA01000011.1"/>
</dbReference>
<dbReference type="GO" id="GO:0005829">
    <property type="term" value="C:cytosol"/>
    <property type="evidence" value="ECO:0007669"/>
    <property type="project" value="TreeGrafter"/>
</dbReference>
<name>A0A3N1V093_9BACT</name>
<dbReference type="Gene3D" id="3.30.420.40">
    <property type="match status" value="2"/>
</dbReference>
<sequence>MKVLAVDTSTASGSVALLDGDVLVAEWTVLSERTHNRRLLQSVDRILADAAWNLEDVEAFAVTTGPGSFTGIRIGLSTLKAMAWAMGKPLIGVPSLEALAMPLAVASCPVCAVVDARKHEVYAALYRPDGQGALQEERAPGVLGPDKVAGWITEKTLCCGDGFLLYRHIFFQSAGHHVVDAGPGFHAVRAGFVGRCALRRLQDGTDTDPMHVMPLYVRPSEAEIHSGTAGS</sequence>
<comment type="caution">
    <text evidence="2">The sequence shown here is derived from an EMBL/GenBank/DDBJ whole genome shotgun (WGS) entry which is preliminary data.</text>
</comment>
<dbReference type="NCBIfam" id="TIGR03725">
    <property type="entry name" value="T6A_YeaZ"/>
    <property type="match status" value="1"/>
</dbReference>
<protein>
    <submittedName>
        <fullName evidence="2">tRNA threonylcarbamoyladenosine biosynthesis protein TsaB</fullName>
    </submittedName>
</protein>
<gene>
    <name evidence="2" type="ORF">EDC27_1565</name>
</gene>
<evidence type="ECO:0000259" key="1">
    <source>
        <dbReference type="Pfam" id="PF00814"/>
    </source>
</evidence>
<dbReference type="PANTHER" id="PTHR11735">
    <property type="entry name" value="TRNA N6-ADENOSINE THREONYLCARBAMOYLTRANSFERASE"/>
    <property type="match status" value="1"/>
</dbReference>
<dbReference type="AlphaFoldDB" id="A0A3N1V093"/>
<dbReference type="EMBL" id="RJVA01000011">
    <property type="protein sequence ID" value="ROQ93541.1"/>
    <property type="molecule type" value="Genomic_DNA"/>
</dbReference>
<dbReference type="CDD" id="cd24032">
    <property type="entry name" value="ASKHA_NBD_TsaB"/>
    <property type="match status" value="1"/>
</dbReference>
<dbReference type="OrthoDB" id="9809995at2"/>
<feature type="domain" description="Gcp-like" evidence="1">
    <location>
        <begin position="31"/>
        <end position="131"/>
    </location>
</feature>
<dbReference type="GO" id="GO:0002949">
    <property type="term" value="P:tRNA threonylcarbamoyladenosine modification"/>
    <property type="evidence" value="ECO:0007669"/>
    <property type="project" value="InterPro"/>
</dbReference>
<proteinExistence type="predicted"/>
<dbReference type="Proteomes" id="UP000276223">
    <property type="component" value="Unassembled WGS sequence"/>
</dbReference>
<keyword evidence="3" id="KW-1185">Reference proteome</keyword>
<dbReference type="Pfam" id="PF00814">
    <property type="entry name" value="TsaD"/>
    <property type="match status" value="1"/>
</dbReference>
<dbReference type="PANTHER" id="PTHR11735:SF11">
    <property type="entry name" value="TRNA THREONYLCARBAMOYLADENOSINE BIOSYNTHESIS PROTEIN TSAB"/>
    <property type="match status" value="1"/>
</dbReference>
<evidence type="ECO:0000313" key="3">
    <source>
        <dbReference type="Proteomes" id="UP000276223"/>
    </source>
</evidence>
<accession>A0A3N1V093</accession>
<dbReference type="InterPro" id="IPR022496">
    <property type="entry name" value="T6A_TsaB"/>
</dbReference>
<dbReference type="SUPFAM" id="SSF53067">
    <property type="entry name" value="Actin-like ATPase domain"/>
    <property type="match status" value="2"/>
</dbReference>
<dbReference type="InterPro" id="IPR000905">
    <property type="entry name" value="Gcp-like_dom"/>
</dbReference>
<reference evidence="2 3" key="1">
    <citation type="submission" date="2018-11" db="EMBL/GenBank/DDBJ databases">
        <title>Genomic Encyclopedia of Type Strains, Phase IV (KMG-IV): sequencing the most valuable type-strain genomes for metagenomic binning, comparative biology and taxonomic classification.</title>
        <authorList>
            <person name="Goeker M."/>
        </authorList>
    </citation>
    <scope>NUCLEOTIDE SEQUENCE [LARGE SCALE GENOMIC DNA]</scope>
    <source>
        <strain evidence="2 3">DSM 22027</strain>
    </source>
</reference>
<organism evidence="2 3">
    <name type="scientific">Desulfosoma caldarium</name>
    <dbReference type="NCBI Taxonomy" id="610254"/>
    <lineage>
        <taxon>Bacteria</taxon>
        <taxon>Pseudomonadati</taxon>
        <taxon>Thermodesulfobacteriota</taxon>
        <taxon>Syntrophobacteria</taxon>
        <taxon>Syntrophobacterales</taxon>
        <taxon>Syntrophobacteraceae</taxon>
        <taxon>Desulfosoma</taxon>
    </lineage>
</organism>
<evidence type="ECO:0000313" key="2">
    <source>
        <dbReference type="EMBL" id="ROQ93541.1"/>
    </source>
</evidence>
<dbReference type="InterPro" id="IPR043129">
    <property type="entry name" value="ATPase_NBD"/>
</dbReference>